<evidence type="ECO:0000256" key="3">
    <source>
        <dbReference type="ARBA" id="ARBA00022695"/>
    </source>
</evidence>
<evidence type="ECO:0000313" key="4">
    <source>
        <dbReference type="EMBL" id="QGY72532.1"/>
    </source>
</evidence>
<evidence type="ECO:0000256" key="1">
    <source>
        <dbReference type="ARBA" id="ARBA00022484"/>
    </source>
</evidence>
<protein>
    <submittedName>
        <fullName evidence="4">RNA dependent RNA polymerase</fullName>
    </submittedName>
</protein>
<evidence type="ECO:0000313" key="5">
    <source>
        <dbReference type="Proteomes" id="UP000830418"/>
    </source>
</evidence>
<keyword evidence="2" id="KW-0808">Transferase</keyword>
<dbReference type="GeneID" id="80538677"/>
<sequence length="651" mass="73819">MIQHTDSCRACHSVTQRTVKSLHLATKVLRQEGLVTETFTAGGLSCEALRELWGKWSRLMLDKVKGEKKFRLASALKGTKSLFDEPCFTCDRDLAAAAKEEWARRALGRPQFTRPEVLADIKSRARWYMGKSWWREKKGVAYVPDQQGCAELERGCGGTLGVARPWDAIKVGPLGSGPTEGDITMCRLGTAKAKGKMRVVTMQAARTKRILRPVHTAAYNHLSRQPWLVRGDVNADHFKRVKADQRPGEKFNSGDFEASTDNLNKDAVLAVVEVLCEALPERRKKVLLASFEETWVEWNGEKRKVVRGSMMGNLLSFVVLCLLNKICLDQARQKVEDCGPIYREALVNGDDLFFSGGDEVFDAWLSATREVGFVINLKKTMRSERYGDLNSTTYDMKKSRFIPRLSFGFLGTNIWKEPAGTVADSLFSLVRQLKFSTAAWLLNIRPIQEIFDRAKPALSIFPRRWWQFLVKKKWFRAVITGVDNDVTQLVQACNGLPIRERTLPYVLGPPLCESNPVFEGEIFKLEQKVIRSRVSDWAGEMVVPPGKKMMKRKLKIKKEKYHLSRGSPVWTRLWLEPVLRQIEFKYPHMLLQCLTTPWIDDQPGLTTTVALVRKGHISFAPPPLFDSILVDGVYVSQTLVSLTDVMKPIID</sequence>
<name>A0ABX6FK03_9VIRU</name>
<dbReference type="Proteomes" id="UP000830418">
    <property type="component" value="Segment"/>
</dbReference>
<reference evidence="4" key="1">
    <citation type="journal article" date="2020" name="Virus Evol.">
        <title>Analysis of the virome associated to grapevine downy mildew lesions reveals new mycovirus lineages.</title>
        <authorList>
            <person name="Chiapello M."/>
            <person name="Rodriguez-Romero J."/>
            <person name="Ayllon M.A."/>
            <person name="Turina M."/>
        </authorList>
    </citation>
    <scope>NUCLEOTIDE SEQUENCE</scope>
    <source>
        <strain evidence="4">DMG-B_49298</strain>
    </source>
</reference>
<dbReference type="RefSeq" id="YP_010800202.1">
    <property type="nucleotide sequence ID" value="NC_076737.1"/>
</dbReference>
<accession>A0ABX6FK03</accession>
<keyword evidence="5" id="KW-1185">Reference proteome</keyword>
<organism evidence="4 5">
    <name type="scientific">Plasmopara viticola lesion associated ourmia-like virus 2</name>
    <dbReference type="NCBI Taxonomy" id="2686487"/>
    <lineage>
        <taxon>Viruses</taxon>
        <taxon>Riboviria</taxon>
        <taxon>Orthornavirae</taxon>
        <taxon>Lenarviricota</taxon>
        <taxon>Miaviricetes</taxon>
        <taxon>Ourlivirales</taxon>
        <taxon>Botourmiaviridae</taxon>
        <taxon>Betabotoulivirus</taxon>
        <taxon>Betabotoulivirus betaplasmoparae</taxon>
    </lineage>
</organism>
<dbReference type="SUPFAM" id="SSF56672">
    <property type="entry name" value="DNA/RNA polymerases"/>
    <property type="match status" value="1"/>
</dbReference>
<evidence type="ECO:0000256" key="2">
    <source>
        <dbReference type="ARBA" id="ARBA00022679"/>
    </source>
</evidence>
<keyword evidence="1" id="KW-0696">RNA-directed RNA polymerase</keyword>
<keyword evidence="3" id="KW-0548">Nucleotidyltransferase</keyword>
<dbReference type="InterPro" id="IPR043502">
    <property type="entry name" value="DNA/RNA_pol_sf"/>
</dbReference>
<dbReference type="EMBL" id="MN532589">
    <property type="protein sequence ID" value="QGY72532.1"/>
    <property type="molecule type" value="Genomic_RNA"/>
</dbReference>
<proteinExistence type="predicted"/>